<proteinExistence type="predicted"/>
<evidence type="ECO:0000313" key="2">
    <source>
        <dbReference type="Proteomes" id="UP000001471"/>
    </source>
</evidence>
<organism evidence="1 2">
    <name type="scientific">Pyrenophora tritici-repentis (strain Pt-1C-BFP)</name>
    <name type="common">Wheat tan spot fungus</name>
    <name type="synonym">Drechslera tritici-repentis</name>
    <dbReference type="NCBI Taxonomy" id="426418"/>
    <lineage>
        <taxon>Eukaryota</taxon>
        <taxon>Fungi</taxon>
        <taxon>Dikarya</taxon>
        <taxon>Ascomycota</taxon>
        <taxon>Pezizomycotina</taxon>
        <taxon>Dothideomycetes</taxon>
        <taxon>Pleosporomycetidae</taxon>
        <taxon>Pleosporales</taxon>
        <taxon>Pleosporineae</taxon>
        <taxon>Pleosporaceae</taxon>
        <taxon>Pyrenophora</taxon>
    </lineage>
</organism>
<protein>
    <submittedName>
        <fullName evidence="1">Uncharacterized protein</fullName>
    </submittedName>
</protein>
<name>B2WLU9_PYRTR</name>
<dbReference type="HOGENOM" id="CLU_2414388_0_0_1"/>
<sequence>MAVAAPTGRAHAVPSNPTQAATCLTLLVISRPVNITPAGHGIPHSAKQIPSARFEGCRTTSADLSRLHVRSHTIFFLLTQFYPPNVSEKACE</sequence>
<dbReference type="EMBL" id="DS231629">
    <property type="protein sequence ID" value="EDU44009.1"/>
    <property type="molecule type" value="Genomic_DNA"/>
</dbReference>
<dbReference type="InParanoid" id="B2WLU9"/>
<dbReference type="AlphaFoldDB" id="B2WLU9"/>
<dbReference type="Proteomes" id="UP000001471">
    <property type="component" value="Unassembled WGS sequence"/>
</dbReference>
<reference evidence="2" key="1">
    <citation type="journal article" date="2013" name="G3 (Bethesda)">
        <title>Comparative genomics of a plant-pathogenic fungus, Pyrenophora tritici-repentis, reveals transduplication and the impact of repeat elements on pathogenicity and population divergence.</title>
        <authorList>
            <person name="Manning V.A."/>
            <person name="Pandelova I."/>
            <person name="Dhillon B."/>
            <person name="Wilhelm L.J."/>
            <person name="Goodwin S.B."/>
            <person name="Berlin A.M."/>
            <person name="Figueroa M."/>
            <person name="Freitag M."/>
            <person name="Hane J.K."/>
            <person name="Henrissat B."/>
            <person name="Holman W.H."/>
            <person name="Kodira C.D."/>
            <person name="Martin J."/>
            <person name="Oliver R.P."/>
            <person name="Robbertse B."/>
            <person name="Schackwitz W."/>
            <person name="Schwartz D.C."/>
            <person name="Spatafora J.W."/>
            <person name="Turgeon B.G."/>
            <person name="Yandava C."/>
            <person name="Young S."/>
            <person name="Zhou S."/>
            <person name="Zeng Q."/>
            <person name="Grigoriev I.V."/>
            <person name="Ma L.-J."/>
            <person name="Ciuffetti L.M."/>
        </authorList>
    </citation>
    <scope>NUCLEOTIDE SEQUENCE [LARGE SCALE GENOMIC DNA]</scope>
    <source>
        <strain evidence="2">Pt-1C-BFP</strain>
    </source>
</reference>
<accession>B2WLU9</accession>
<evidence type="ECO:0000313" key="1">
    <source>
        <dbReference type="EMBL" id="EDU44009.1"/>
    </source>
</evidence>
<gene>
    <name evidence="1" type="ORF">PTRG_10959</name>
</gene>